<dbReference type="Proteomes" id="UP000046680">
    <property type="component" value="Unassembled WGS sequence"/>
</dbReference>
<reference evidence="4 5" key="1">
    <citation type="submission" date="2015-03" db="EMBL/GenBank/DDBJ databases">
        <authorList>
            <consortium name="Pathogen Informatics"/>
        </authorList>
    </citation>
    <scope>NUCLEOTIDE SEQUENCE [LARGE SCALE GENOMIC DNA]</scope>
    <source>
        <strain evidence="2 5">C09601061</strain>
        <strain evidence="3 4">G09801536</strain>
    </source>
</reference>
<dbReference type="AlphaFoldDB" id="A0A655JFN4"/>
<dbReference type="EMBL" id="CSAD01001107">
    <property type="protein sequence ID" value="COW86026.1"/>
    <property type="molecule type" value="Genomic_DNA"/>
</dbReference>
<evidence type="ECO:0000313" key="4">
    <source>
        <dbReference type="Proteomes" id="UP000045842"/>
    </source>
</evidence>
<evidence type="ECO:0000313" key="3">
    <source>
        <dbReference type="EMBL" id="COW86026.1"/>
    </source>
</evidence>
<protein>
    <submittedName>
        <fullName evidence="3">Uncharacterized protein</fullName>
    </submittedName>
</protein>
<evidence type="ECO:0000313" key="2">
    <source>
        <dbReference type="EMBL" id="CFR77414.1"/>
    </source>
</evidence>
<gene>
    <name evidence="2" type="ORF">ERS007657_01569</name>
    <name evidence="3" type="ORF">ERS007679_04403</name>
</gene>
<sequence>MSSRVSGGGAVPTVSSLAMASVPRCCDQSPYTSRITSCPGALGRNRHSKLPSAAMSSSRSSNAAWLAGTL</sequence>
<feature type="compositionally biased region" description="Low complexity" evidence="1">
    <location>
        <begin position="52"/>
        <end position="70"/>
    </location>
</feature>
<organism evidence="3 4">
    <name type="scientific">Mycobacterium tuberculosis</name>
    <dbReference type="NCBI Taxonomy" id="1773"/>
    <lineage>
        <taxon>Bacteria</taxon>
        <taxon>Bacillati</taxon>
        <taxon>Actinomycetota</taxon>
        <taxon>Actinomycetes</taxon>
        <taxon>Mycobacteriales</taxon>
        <taxon>Mycobacteriaceae</taxon>
        <taxon>Mycobacterium</taxon>
        <taxon>Mycobacterium tuberculosis complex</taxon>
    </lineage>
</organism>
<evidence type="ECO:0000313" key="5">
    <source>
        <dbReference type="Proteomes" id="UP000046680"/>
    </source>
</evidence>
<feature type="region of interest" description="Disordered" evidence="1">
    <location>
        <begin position="48"/>
        <end position="70"/>
    </location>
</feature>
<accession>A0A655JFN4</accession>
<dbReference type="Proteomes" id="UP000045842">
    <property type="component" value="Unassembled WGS sequence"/>
</dbReference>
<proteinExistence type="predicted"/>
<name>A0A655JFN4_MYCTX</name>
<evidence type="ECO:0000256" key="1">
    <source>
        <dbReference type="SAM" id="MobiDB-lite"/>
    </source>
</evidence>
<dbReference type="EMBL" id="CGCX01000498">
    <property type="protein sequence ID" value="CFR77414.1"/>
    <property type="molecule type" value="Genomic_DNA"/>
</dbReference>